<dbReference type="FunFam" id="3.40.50.300:FF:001091">
    <property type="entry name" value="Probable disease resistance protein At1g61300"/>
    <property type="match status" value="1"/>
</dbReference>
<keyword evidence="3" id="KW-0677">Repeat</keyword>
<keyword evidence="7" id="KW-0175">Coiled coil</keyword>
<dbReference type="Pfam" id="PF00931">
    <property type="entry name" value="NB-ARC"/>
    <property type="match status" value="1"/>
</dbReference>
<dbReference type="FunFam" id="1.10.10.10:FF:000322">
    <property type="entry name" value="Probable disease resistance protein At1g63360"/>
    <property type="match status" value="1"/>
</dbReference>
<dbReference type="Gene3D" id="1.10.8.430">
    <property type="entry name" value="Helical domain of apoptotic protease-activating factors"/>
    <property type="match status" value="1"/>
</dbReference>
<gene>
    <name evidence="11" type="ORF">FSB_LOCUS28858</name>
</gene>
<evidence type="ECO:0000313" key="11">
    <source>
        <dbReference type="EMBL" id="SPD00976.1"/>
    </source>
</evidence>
<feature type="coiled-coil region" evidence="7">
    <location>
        <begin position="28"/>
        <end position="59"/>
    </location>
</feature>
<keyword evidence="5" id="KW-0611">Plant defense</keyword>
<dbReference type="InterPro" id="IPR032675">
    <property type="entry name" value="LRR_dom_sf"/>
</dbReference>
<evidence type="ECO:0000256" key="4">
    <source>
        <dbReference type="ARBA" id="ARBA00022741"/>
    </source>
</evidence>
<dbReference type="InterPro" id="IPR036388">
    <property type="entry name" value="WH-like_DNA-bd_sf"/>
</dbReference>
<dbReference type="InterPro" id="IPR058922">
    <property type="entry name" value="WHD_DRP"/>
</dbReference>
<sequence>MDLVRPIMDIASYLWNCTTNQATYICGLEENLELLRNDMNELKNLSQEVRRRVALEEIQHMKRTERVNGWLQRVEVFERQVEVILQNDTQELQKKCLLNCFPRNCNCCYRLGKAVSKKIIAVSDAIKEAYFDVVAYQLPRAPVDEMPMENITVGLDPLLEEVWSCIADINVGIIGFYGIGGVGKTTLLKKINNKFLNQSHKFDVVIWVVASKEVNMEKIQEVIRKKLEISDHIWVGKSEEERPGEILRVLRTRTFMLMIDDIWERIDLANLGIPLQRQSKTLRSHPDIPELAKIVAEECEGLPLALITIGRAMCSRKTPWEWNHAISVLRSFPSEFSGMGNKVFPVLKFSYDNLPCERDRNCFLLCSLFLEDYNIRKDELINLWLGEGLLDGYCRNMHDAFNLGEFIVGTLKLACLLESDESEEFVRMHDMIRDMALWVANTSGREGNKILVQHVGLNSEADSCEKWNEAERISVWGHHNSIESFTGKPLCPNLLTLLVKDTMLKTFSNEFFQSMHALKVLDLSGNRDLAELPKSIGKLLNLEYLNLSETAIMELPSELKELRKLKFLLLDYTKKLKEISTEGISSLSCLQVFSMVTDKFNFYGSETALYDEQALLRQPV</sequence>
<dbReference type="PRINTS" id="PR00364">
    <property type="entry name" value="DISEASERSIST"/>
</dbReference>
<dbReference type="InterPro" id="IPR002182">
    <property type="entry name" value="NB-ARC"/>
</dbReference>
<dbReference type="Gene3D" id="1.10.10.10">
    <property type="entry name" value="Winged helix-like DNA-binding domain superfamily/Winged helix DNA-binding domain"/>
    <property type="match status" value="1"/>
</dbReference>
<dbReference type="GO" id="GO:0005524">
    <property type="term" value="F:ATP binding"/>
    <property type="evidence" value="ECO:0007669"/>
    <property type="project" value="UniProtKB-KW"/>
</dbReference>
<keyword evidence="6" id="KW-0067">ATP-binding</keyword>
<organism evidence="11">
    <name type="scientific">Fagus sylvatica</name>
    <name type="common">Beechnut</name>
    <dbReference type="NCBI Taxonomy" id="28930"/>
    <lineage>
        <taxon>Eukaryota</taxon>
        <taxon>Viridiplantae</taxon>
        <taxon>Streptophyta</taxon>
        <taxon>Embryophyta</taxon>
        <taxon>Tracheophyta</taxon>
        <taxon>Spermatophyta</taxon>
        <taxon>Magnoliopsida</taxon>
        <taxon>eudicotyledons</taxon>
        <taxon>Gunneridae</taxon>
        <taxon>Pentapetalae</taxon>
        <taxon>rosids</taxon>
        <taxon>fabids</taxon>
        <taxon>Fagales</taxon>
        <taxon>Fagaceae</taxon>
        <taxon>Fagus</taxon>
    </lineage>
</organism>
<dbReference type="AlphaFoldDB" id="A0A2N9GEG4"/>
<dbReference type="InterPro" id="IPR027417">
    <property type="entry name" value="P-loop_NTPase"/>
</dbReference>
<dbReference type="SUPFAM" id="SSF52058">
    <property type="entry name" value="L domain-like"/>
    <property type="match status" value="1"/>
</dbReference>
<keyword evidence="4" id="KW-0547">Nucleotide-binding</keyword>
<evidence type="ECO:0000256" key="3">
    <source>
        <dbReference type="ARBA" id="ARBA00022737"/>
    </source>
</evidence>
<dbReference type="GO" id="GO:0043531">
    <property type="term" value="F:ADP binding"/>
    <property type="evidence" value="ECO:0007669"/>
    <property type="project" value="InterPro"/>
</dbReference>
<dbReference type="FunFam" id="1.10.8.430:FF:000003">
    <property type="entry name" value="Probable disease resistance protein At5g66910"/>
    <property type="match status" value="1"/>
</dbReference>
<proteinExistence type="inferred from homology"/>
<dbReference type="PANTHER" id="PTHR33463:SF220">
    <property type="entry name" value="NB-ARC DOMAIN-CONTAINING PROTEIN"/>
    <property type="match status" value="1"/>
</dbReference>
<dbReference type="InterPro" id="IPR055414">
    <property type="entry name" value="LRR_R13L4/SHOC2-like"/>
</dbReference>
<dbReference type="Gene3D" id="3.40.50.300">
    <property type="entry name" value="P-loop containing nucleotide triphosphate hydrolases"/>
    <property type="match status" value="1"/>
</dbReference>
<evidence type="ECO:0000259" key="8">
    <source>
        <dbReference type="Pfam" id="PF00931"/>
    </source>
</evidence>
<keyword evidence="2" id="KW-0433">Leucine-rich repeat</keyword>
<evidence type="ECO:0000256" key="5">
    <source>
        <dbReference type="ARBA" id="ARBA00022821"/>
    </source>
</evidence>
<dbReference type="Pfam" id="PF23598">
    <property type="entry name" value="LRR_14"/>
    <property type="match status" value="1"/>
</dbReference>
<dbReference type="EMBL" id="OIVN01002145">
    <property type="protein sequence ID" value="SPD00976.1"/>
    <property type="molecule type" value="Genomic_DNA"/>
</dbReference>
<feature type="domain" description="Disease resistance R13L4/SHOC-2-like LRR" evidence="10">
    <location>
        <begin position="506"/>
        <end position="598"/>
    </location>
</feature>
<dbReference type="PANTHER" id="PTHR33463">
    <property type="entry name" value="NB-ARC DOMAIN-CONTAINING PROTEIN-RELATED"/>
    <property type="match status" value="1"/>
</dbReference>
<evidence type="ECO:0000256" key="2">
    <source>
        <dbReference type="ARBA" id="ARBA00022614"/>
    </source>
</evidence>
<dbReference type="GO" id="GO:0006952">
    <property type="term" value="P:defense response"/>
    <property type="evidence" value="ECO:0007669"/>
    <property type="project" value="UniProtKB-KW"/>
</dbReference>
<evidence type="ECO:0000256" key="1">
    <source>
        <dbReference type="ARBA" id="ARBA00008894"/>
    </source>
</evidence>
<accession>A0A2N9GEG4</accession>
<feature type="domain" description="NB-ARC" evidence="8">
    <location>
        <begin position="159"/>
        <end position="280"/>
    </location>
</feature>
<feature type="domain" description="Disease resistance protein winged helix" evidence="9">
    <location>
        <begin position="368"/>
        <end position="436"/>
    </location>
</feature>
<dbReference type="InterPro" id="IPR042197">
    <property type="entry name" value="Apaf_helical"/>
</dbReference>
<name>A0A2N9GEG4_FAGSY</name>
<evidence type="ECO:0000259" key="9">
    <source>
        <dbReference type="Pfam" id="PF23559"/>
    </source>
</evidence>
<reference evidence="11" key="1">
    <citation type="submission" date="2018-02" db="EMBL/GenBank/DDBJ databases">
        <authorList>
            <person name="Cohen D.B."/>
            <person name="Kent A.D."/>
        </authorList>
    </citation>
    <scope>NUCLEOTIDE SEQUENCE</scope>
</reference>
<dbReference type="SUPFAM" id="SSF52540">
    <property type="entry name" value="P-loop containing nucleoside triphosphate hydrolases"/>
    <property type="match status" value="1"/>
</dbReference>
<comment type="similarity">
    <text evidence="1">Belongs to the disease resistance NB-LRR family.</text>
</comment>
<evidence type="ECO:0000256" key="6">
    <source>
        <dbReference type="ARBA" id="ARBA00022840"/>
    </source>
</evidence>
<dbReference type="Pfam" id="PF23559">
    <property type="entry name" value="WHD_DRP"/>
    <property type="match status" value="1"/>
</dbReference>
<dbReference type="InterPro" id="IPR050905">
    <property type="entry name" value="Plant_NBS-LRR"/>
</dbReference>
<dbReference type="Gene3D" id="3.80.10.10">
    <property type="entry name" value="Ribonuclease Inhibitor"/>
    <property type="match status" value="1"/>
</dbReference>
<protein>
    <submittedName>
        <fullName evidence="11">Uncharacterized protein</fullName>
    </submittedName>
</protein>
<evidence type="ECO:0000256" key="7">
    <source>
        <dbReference type="SAM" id="Coils"/>
    </source>
</evidence>
<evidence type="ECO:0000259" key="10">
    <source>
        <dbReference type="Pfam" id="PF23598"/>
    </source>
</evidence>